<proteinExistence type="predicted"/>
<gene>
    <name evidence="2" type="ORF">C9J47_05505</name>
</gene>
<dbReference type="EMBL" id="PYOC01000001">
    <property type="protein sequence ID" value="PSV50005.1"/>
    <property type="molecule type" value="Genomic_DNA"/>
</dbReference>
<dbReference type="RefSeq" id="WP_107252589.1">
    <property type="nucleotide sequence ID" value="NZ_PYOC01000001.1"/>
</dbReference>
<evidence type="ECO:0000313" key="2">
    <source>
        <dbReference type="EMBL" id="PSV50005.1"/>
    </source>
</evidence>
<keyword evidence="3" id="KW-1185">Reference proteome</keyword>
<dbReference type="AlphaFoldDB" id="A0A2T3LF47"/>
<feature type="domain" description="HTH cro/C1-type" evidence="1">
    <location>
        <begin position="21"/>
        <end position="65"/>
    </location>
</feature>
<dbReference type="Pfam" id="PF01381">
    <property type="entry name" value="HTH_3"/>
    <property type="match status" value="1"/>
</dbReference>
<evidence type="ECO:0000259" key="1">
    <source>
        <dbReference type="PROSITE" id="PS50943"/>
    </source>
</evidence>
<organism evidence="2 3">
    <name type="scientific">Photobacterium indicum</name>
    <dbReference type="NCBI Taxonomy" id="81447"/>
    <lineage>
        <taxon>Bacteria</taxon>
        <taxon>Pseudomonadati</taxon>
        <taxon>Pseudomonadota</taxon>
        <taxon>Gammaproteobacteria</taxon>
        <taxon>Vibrionales</taxon>
        <taxon>Vibrionaceae</taxon>
        <taxon>Photobacterium</taxon>
    </lineage>
</organism>
<reference evidence="2 3" key="1">
    <citation type="submission" date="2018-03" db="EMBL/GenBank/DDBJ databases">
        <title>Whole genome sequencing of Histamine producing bacteria.</title>
        <authorList>
            <person name="Butler K."/>
        </authorList>
    </citation>
    <scope>NUCLEOTIDE SEQUENCE [LARGE SCALE GENOMIC DNA]</scope>
    <source>
        <strain evidence="2 3">ATCC 19614</strain>
    </source>
</reference>
<dbReference type="PROSITE" id="PS50943">
    <property type="entry name" value="HTH_CROC1"/>
    <property type="match status" value="1"/>
</dbReference>
<evidence type="ECO:0000313" key="3">
    <source>
        <dbReference type="Proteomes" id="UP000241803"/>
    </source>
</evidence>
<dbReference type="InterPro" id="IPR001387">
    <property type="entry name" value="Cro/C1-type_HTH"/>
</dbReference>
<name>A0A2T3LF47_9GAMM</name>
<dbReference type="Proteomes" id="UP000241803">
    <property type="component" value="Unassembled WGS sequence"/>
</dbReference>
<comment type="caution">
    <text evidence="2">The sequence shown here is derived from an EMBL/GenBank/DDBJ whole genome shotgun (WGS) entry which is preliminary data.</text>
</comment>
<sequence length="118" mass="12971">MNLNTFAERTKWARTQVNPALSQKALAKLIGVTPATINKIESGALKSTTKLVELAECLNVDINWLSTGSGSPEKSTVKLLKLSHLEDTLDKLGLNDDELLRVEKAALDEAMKIILEKR</sequence>
<dbReference type="SUPFAM" id="SSF47413">
    <property type="entry name" value="lambda repressor-like DNA-binding domains"/>
    <property type="match status" value="1"/>
</dbReference>
<dbReference type="CDD" id="cd00093">
    <property type="entry name" value="HTH_XRE"/>
    <property type="match status" value="1"/>
</dbReference>
<dbReference type="SMART" id="SM00530">
    <property type="entry name" value="HTH_XRE"/>
    <property type="match status" value="1"/>
</dbReference>
<protein>
    <recommendedName>
        <fullName evidence="1">HTH cro/C1-type domain-containing protein</fullName>
    </recommendedName>
</protein>
<dbReference type="InterPro" id="IPR010982">
    <property type="entry name" value="Lambda_DNA-bd_dom_sf"/>
</dbReference>
<dbReference type="GO" id="GO:0003677">
    <property type="term" value="F:DNA binding"/>
    <property type="evidence" value="ECO:0007669"/>
    <property type="project" value="InterPro"/>
</dbReference>
<dbReference type="Gene3D" id="1.10.260.40">
    <property type="entry name" value="lambda repressor-like DNA-binding domains"/>
    <property type="match status" value="1"/>
</dbReference>
<accession>A0A2T3LF47</accession>